<evidence type="ECO:0000313" key="2">
    <source>
        <dbReference type="EMBL" id="KAK7498750.1"/>
    </source>
</evidence>
<evidence type="ECO:0000256" key="1">
    <source>
        <dbReference type="SAM" id="MobiDB-lite"/>
    </source>
</evidence>
<feature type="region of interest" description="Disordered" evidence="1">
    <location>
        <begin position="158"/>
        <end position="231"/>
    </location>
</feature>
<dbReference type="EMBL" id="JACVVK020000048">
    <property type="protein sequence ID" value="KAK7498750.1"/>
    <property type="molecule type" value="Genomic_DNA"/>
</dbReference>
<reference evidence="2 3" key="1">
    <citation type="journal article" date="2023" name="Sci. Data">
        <title>Genome assembly of the Korean intertidal mud-creeper Batillaria attramentaria.</title>
        <authorList>
            <person name="Patra A.K."/>
            <person name="Ho P.T."/>
            <person name="Jun S."/>
            <person name="Lee S.J."/>
            <person name="Kim Y."/>
            <person name="Won Y.J."/>
        </authorList>
    </citation>
    <scope>NUCLEOTIDE SEQUENCE [LARGE SCALE GENOMIC DNA]</scope>
    <source>
        <strain evidence="2">Wonlab-2016</strain>
    </source>
</reference>
<protein>
    <submittedName>
        <fullName evidence="2">Uncharacterized protein</fullName>
    </submittedName>
</protein>
<evidence type="ECO:0000313" key="3">
    <source>
        <dbReference type="Proteomes" id="UP001519460"/>
    </source>
</evidence>
<dbReference type="AlphaFoldDB" id="A0ABD0LH67"/>
<organism evidence="2 3">
    <name type="scientific">Batillaria attramentaria</name>
    <dbReference type="NCBI Taxonomy" id="370345"/>
    <lineage>
        <taxon>Eukaryota</taxon>
        <taxon>Metazoa</taxon>
        <taxon>Spiralia</taxon>
        <taxon>Lophotrochozoa</taxon>
        <taxon>Mollusca</taxon>
        <taxon>Gastropoda</taxon>
        <taxon>Caenogastropoda</taxon>
        <taxon>Sorbeoconcha</taxon>
        <taxon>Cerithioidea</taxon>
        <taxon>Batillariidae</taxon>
        <taxon>Batillaria</taxon>
    </lineage>
</organism>
<proteinExistence type="predicted"/>
<name>A0ABD0LH67_9CAEN</name>
<sequence>MRDFPSIFHFNGSEQTTNSSSPYFNESGKKTNFFLSTAEELFRRDNYFTSPLACNNRSTIDRQHGLPVKPRGSPSAQRSEKKRRLIEKPIERLMYKQLMCVPRGLLTPPDPSGLQKPNENHGKSVVSVRDDEAMGISSWACVLWTCFSCCWGADEGDGPGRRKGGRCSAQAREEKDEMEASVANNGLGRSRFKHLNTRPGTELEMSKPDSHKTSKTIKYYSRGCNRKPRNG</sequence>
<accession>A0ABD0LH67</accession>
<dbReference type="Proteomes" id="UP001519460">
    <property type="component" value="Unassembled WGS sequence"/>
</dbReference>
<comment type="caution">
    <text evidence="2">The sequence shown here is derived from an EMBL/GenBank/DDBJ whole genome shotgun (WGS) entry which is preliminary data.</text>
</comment>
<feature type="region of interest" description="Disordered" evidence="1">
    <location>
        <begin position="1"/>
        <end position="26"/>
    </location>
</feature>
<feature type="compositionally biased region" description="Polar residues" evidence="1">
    <location>
        <begin position="12"/>
        <end position="24"/>
    </location>
</feature>
<feature type="region of interest" description="Disordered" evidence="1">
    <location>
        <begin position="59"/>
        <end position="86"/>
    </location>
</feature>
<keyword evidence="3" id="KW-1185">Reference proteome</keyword>
<gene>
    <name evidence="2" type="ORF">BaRGS_00009842</name>
</gene>